<protein>
    <submittedName>
        <fullName evidence="1">Uncharacterized protein</fullName>
    </submittedName>
</protein>
<comment type="caution">
    <text evidence="1">The sequence shown here is derived from an EMBL/GenBank/DDBJ whole genome shotgun (WGS) entry which is preliminary data.</text>
</comment>
<name>A0A9D3Z803_DREPO</name>
<evidence type="ECO:0000313" key="2">
    <source>
        <dbReference type="Proteomes" id="UP000828390"/>
    </source>
</evidence>
<keyword evidence="2" id="KW-1185">Reference proteome</keyword>
<reference evidence="1" key="2">
    <citation type="submission" date="2020-11" db="EMBL/GenBank/DDBJ databases">
        <authorList>
            <person name="McCartney M.A."/>
            <person name="Auch B."/>
            <person name="Kono T."/>
            <person name="Mallez S."/>
            <person name="Becker A."/>
            <person name="Gohl D.M."/>
            <person name="Silverstein K.A.T."/>
            <person name="Koren S."/>
            <person name="Bechman K.B."/>
            <person name="Herman A."/>
            <person name="Abrahante J.E."/>
            <person name="Garbe J."/>
        </authorList>
    </citation>
    <scope>NUCLEOTIDE SEQUENCE</scope>
    <source>
        <strain evidence="1">Duluth1</strain>
        <tissue evidence="1">Whole animal</tissue>
    </source>
</reference>
<dbReference type="AlphaFoldDB" id="A0A9D3Z803"/>
<evidence type="ECO:0000313" key="1">
    <source>
        <dbReference type="EMBL" id="KAH3712566.1"/>
    </source>
</evidence>
<proteinExistence type="predicted"/>
<sequence>MAGSDGHVHAFHEAGKNIIRGIIGKSAFVYKFKRKGRAAITLGNSSVVMLSILPYCSNVSWKCQNLEISPLKSYCRMNCAFIVLPTLKPRIYFVKHTSLRSFRQFAIMLQSRQVRLY</sequence>
<dbReference type="Proteomes" id="UP000828390">
    <property type="component" value="Unassembled WGS sequence"/>
</dbReference>
<reference evidence="1" key="1">
    <citation type="journal article" date="2019" name="bioRxiv">
        <title>The Genome of the Zebra Mussel, Dreissena polymorpha: A Resource for Invasive Species Research.</title>
        <authorList>
            <person name="McCartney M.A."/>
            <person name="Auch B."/>
            <person name="Kono T."/>
            <person name="Mallez S."/>
            <person name="Zhang Y."/>
            <person name="Obille A."/>
            <person name="Becker A."/>
            <person name="Abrahante J.E."/>
            <person name="Garbe J."/>
            <person name="Badalamenti J.P."/>
            <person name="Herman A."/>
            <person name="Mangelson H."/>
            <person name="Liachko I."/>
            <person name="Sullivan S."/>
            <person name="Sone E.D."/>
            <person name="Koren S."/>
            <person name="Silverstein K.A.T."/>
            <person name="Beckman K.B."/>
            <person name="Gohl D.M."/>
        </authorList>
    </citation>
    <scope>NUCLEOTIDE SEQUENCE</scope>
    <source>
        <strain evidence="1">Duluth1</strain>
        <tissue evidence="1">Whole animal</tissue>
    </source>
</reference>
<accession>A0A9D3Z803</accession>
<gene>
    <name evidence="1" type="ORF">DPMN_072316</name>
</gene>
<dbReference type="EMBL" id="JAIWYP010000014">
    <property type="protein sequence ID" value="KAH3712566.1"/>
    <property type="molecule type" value="Genomic_DNA"/>
</dbReference>
<organism evidence="1 2">
    <name type="scientific">Dreissena polymorpha</name>
    <name type="common">Zebra mussel</name>
    <name type="synonym">Mytilus polymorpha</name>
    <dbReference type="NCBI Taxonomy" id="45954"/>
    <lineage>
        <taxon>Eukaryota</taxon>
        <taxon>Metazoa</taxon>
        <taxon>Spiralia</taxon>
        <taxon>Lophotrochozoa</taxon>
        <taxon>Mollusca</taxon>
        <taxon>Bivalvia</taxon>
        <taxon>Autobranchia</taxon>
        <taxon>Heteroconchia</taxon>
        <taxon>Euheterodonta</taxon>
        <taxon>Imparidentia</taxon>
        <taxon>Neoheterodontei</taxon>
        <taxon>Myida</taxon>
        <taxon>Dreissenoidea</taxon>
        <taxon>Dreissenidae</taxon>
        <taxon>Dreissena</taxon>
    </lineage>
</organism>